<feature type="domain" description="PurM-like C-terminal" evidence="16">
    <location>
        <begin position="121"/>
        <end position="286"/>
    </location>
</feature>
<evidence type="ECO:0000256" key="5">
    <source>
        <dbReference type="ARBA" id="ARBA00020367"/>
    </source>
</evidence>
<evidence type="ECO:0000256" key="4">
    <source>
        <dbReference type="ARBA" id="ARBA00013047"/>
    </source>
</evidence>
<dbReference type="Pfam" id="PF02769">
    <property type="entry name" value="AIRS_C"/>
    <property type="match status" value="1"/>
</dbReference>
<evidence type="ECO:0000256" key="3">
    <source>
        <dbReference type="ARBA" id="ARBA00010280"/>
    </source>
</evidence>
<dbReference type="Gene3D" id="3.30.1330.10">
    <property type="entry name" value="PurM-like, N-terminal domain"/>
    <property type="match status" value="1"/>
</dbReference>
<evidence type="ECO:0000256" key="7">
    <source>
        <dbReference type="ARBA" id="ARBA00022598"/>
    </source>
</evidence>
<gene>
    <name evidence="17" type="ORF">METZ01_LOCUS227758</name>
</gene>
<protein>
    <recommendedName>
        <fullName evidence="5">Phosphoribosylformylglycinamidine cyclo-ligase</fullName>
        <ecNumber evidence="4">6.3.3.1</ecNumber>
    </recommendedName>
    <alternativeName>
        <fullName evidence="12">AIR synthase</fullName>
    </alternativeName>
    <alternativeName>
        <fullName evidence="13">AIRS</fullName>
    </alternativeName>
    <alternativeName>
        <fullName evidence="11">Phosphoribosyl-aminoimidazole synthetase</fullName>
    </alternativeName>
</protein>
<sequence>PDPVLVSSADGVGTKLKVAFITDRHDTVGQDLVNHCVNDILVQGARPLFFLDYLASGSIDETVVTAVVSGVAQGCKENGCALLGGETAQMPEFYSEHEYDLAGFIVGIVARDRVLDGSRVQAGDVLIGLESSGLHTNGFTLARKIVFDVMKLGVDDPFPETDRKVGDVLLDVHLSYLHAVQPILENDCVRGMAHITGGGIGGNLPRIFRSGLGAVIDTGSWSVPPVFRVLAEAGGIERPEMMRVFNMGVGLILVTSPEGADGVMSALVQGETRGWIMGEVEAGAGVRWV</sequence>
<dbReference type="PANTHER" id="PTHR10520">
    <property type="entry name" value="TRIFUNCTIONAL PURINE BIOSYNTHETIC PROTEIN ADENOSINE-3-RELATED"/>
    <property type="match status" value="1"/>
</dbReference>
<accession>A0A382GJH7</accession>
<dbReference type="InterPro" id="IPR036676">
    <property type="entry name" value="PurM-like_C_sf"/>
</dbReference>
<dbReference type="Pfam" id="PF00586">
    <property type="entry name" value="AIRS"/>
    <property type="match status" value="1"/>
</dbReference>
<dbReference type="GO" id="GO:0005829">
    <property type="term" value="C:cytosol"/>
    <property type="evidence" value="ECO:0007669"/>
    <property type="project" value="TreeGrafter"/>
</dbReference>
<evidence type="ECO:0000256" key="10">
    <source>
        <dbReference type="ARBA" id="ARBA00022840"/>
    </source>
</evidence>
<dbReference type="InterPro" id="IPR016188">
    <property type="entry name" value="PurM-like_N"/>
</dbReference>
<dbReference type="Gene3D" id="3.90.650.10">
    <property type="entry name" value="PurM-like C-terminal domain"/>
    <property type="match status" value="1"/>
</dbReference>
<dbReference type="FunFam" id="3.90.650.10:FF:000011">
    <property type="entry name" value="Phosphoribosylformylglycinamidine cyclo-ligase"/>
    <property type="match status" value="1"/>
</dbReference>
<evidence type="ECO:0000259" key="16">
    <source>
        <dbReference type="Pfam" id="PF02769"/>
    </source>
</evidence>
<evidence type="ECO:0000256" key="1">
    <source>
        <dbReference type="ARBA" id="ARBA00004496"/>
    </source>
</evidence>
<dbReference type="GO" id="GO:0005524">
    <property type="term" value="F:ATP binding"/>
    <property type="evidence" value="ECO:0007669"/>
    <property type="project" value="UniProtKB-KW"/>
</dbReference>
<comment type="pathway">
    <text evidence="2">Purine metabolism; IMP biosynthesis via de novo pathway; 5-amino-1-(5-phospho-D-ribosyl)imidazole from N(2)-formyl-N(1)-(5-phospho-D-ribosyl)glycinamide: step 2/2.</text>
</comment>
<keyword evidence="6" id="KW-0963">Cytoplasm</keyword>
<proteinExistence type="inferred from homology"/>
<keyword evidence="8" id="KW-0547">Nucleotide-binding</keyword>
<reference evidence="17" key="1">
    <citation type="submission" date="2018-05" db="EMBL/GenBank/DDBJ databases">
        <authorList>
            <person name="Lanie J.A."/>
            <person name="Ng W.-L."/>
            <person name="Kazmierczak K.M."/>
            <person name="Andrzejewski T.M."/>
            <person name="Davidsen T.M."/>
            <person name="Wayne K.J."/>
            <person name="Tettelin H."/>
            <person name="Glass J.I."/>
            <person name="Rusch D."/>
            <person name="Podicherti R."/>
            <person name="Tsui H.-C.T."/>
            <person name="Winkler M.E."/>
        </authorList>
    </citation>
    <scope>NUCLEOTIDE SEQUENCE</scope>
</reference>
<evidence type="ECO:0000256" key="2">
    <source>
        <dbReference type="ARBA" id="ARBA00004686"/>
    </source>
</evidence>
<evidence type="ECO:0000259" key="15">
    <source>
        <dbReference type="Pfam" id="PF00586"/>
    </source>
</evidence>
<dbReference type="GO" id="GO:0004637">
    <property type="term" value="F:phosphoribosylamine-glycine ligase activity"/>
    <property type="evidence" value="ECO:0007669"/>
    <property type="project" value="TreeGrafter"/>
</dbReference>
<dbReference type="GO" id="GO:0046084">
    <property type="term" value="P:adenine biosynthetic process"/>
    <property type="evidence" value="ECO:0007669"/>
    <property type="project" value="TreeGrafter"/>
</dbReference>
<keyword evidence="10" id="KW-0067">ATP-binding</keyword>
<dbReference type="PANTHER" id="PTHR10520:SF12">
    <property type="entry name" value="TRIFUNCTIONAL PURINE BIOSYNTHETIC PROTEIN ADENOSINE-3"/>
    <property type="match status" value="1"/>
</dbReference>
<dbReference type="AlphaFoldDB" id="A0A382GJH7"/>
<feature type="domain" description="PurM-like N-terminal" evidence="15">
    <location>
        <begin position="4"/>
        <end position="109"/>
    </location>
</feature>
<evidence type="ECO:0000256" key="12">
    <source>
        <dbReference type="ARBA" id="ARBA00032931"/>
    </source>
</evidence>
<evidence type="ECO:0000256" key="8">
    <source>
        <dbReference type="ARBA" id="ARBA00022741"/>
    </source>
</evidence>
<name>A0A382GJH7_9ZZZZ</name>
<evidence type="ECO:0000256" key="14">
    <source>
        <dbReference type="ARBA" id="ARBA00049057"/>
    </source>
</evidence>
<dbReference type="SUPFAM" id="SSF55326">
    <property type="entry name" value="PurM N-terminal domain-like"/>
    <property type="match status" value="1"/>
</dbReference>
<dbReference type="GO" id="GO:0004641">
    <property type="term" value="F:phosphoribosylformylglycinamidine cyclo-ligase activity"/>
    <property type="evidence" value="ECO:0007669"/>
    <property type="project" value="UniProtKB-EC"/>
</dbReference>
<dbReference type="CDD" id="cd02196">
    <property type="entry name" value="PurM"/>
    <property type="match status" value="1"/>
</dbReference>
<dbReference type="InterPro" id="IPR036921">
    <property type="entry name" value="PurM-like_N_sf"/>
</dbReference>
<evidence type="ECO:0000256" key="9">
    <source>
        <dbReference type="ARBA" id="ARBA00022755"/>
    </source>
</evidence>
<keyword evidence="9" id="KW-0658">Purine biosynthesis</keyword>
<comment type="subcellular location">
    <subcellularLocation>
        <location evidence="1">Cytoplasm</location>
    </subcellularLocation>
</comment>
<dbReference type="HAMAP" id="MF_00741">
    <property type="entry name" value="AIRS"/>
    <property type="match status" value="1"/>
</dbReference>
<dbReference type="GO" id="GO:0006189">
    <property type="term" value="P:'de novo' IMP biosynthetic process"/>
    <property type="evidence" value="ECO:0007669"/>
    <property type="project" value="UniProtKB-UniPathway"/>
</dbReference>
<dbReference type="SUPFAM" id="SSF56042">
    <property type="entry name" value="PurM C-terminal domain-like"/>
    <property type="match status" value="1"/>
</dbReference>
<dbReference type="InterPro" id="IPR010918">
    <property type="entry name" value="PurM-like_C_dom"/>
</dbReference>
<comment type="similarity">
    <text evidence="3">Belongs to the AIR synthase family.</text>
</comment>
<evidence type="ECO:0000256" key="13">
    <source>
        <dbReference type="ARBA" id="ARBA00033093"/>
    </source>
</evidence>
<comment type="catalytic activity">
    <reaction evidence="14">
        <text>2-formamido-N(1)-(5-O-phospho-beta-D-ribosyl)acetamidine + ATP = 5-amino-1-(5-phospho-beta-D-ribosyl)imidazole + ADP + phosphate + H(+)</text>
        <dbReference type="Rhea" id="RHEA:23032"/>
        <dbReference type="ChEBI" id="CHEBI:15378"/>
        <dbReference type="ChEBI" id="CHEBI:30616"/>
        <dbReference type="ChEBI" id="CHEBI:43474"/>
        <dbReference type="ChEBI" id="CHEBI:137981"/>
        <dbReference type="ChEBI" id="CHEBI:147287"/>
        <dbReference type="ChEBI" id="CHEBI:456216"/>
        <dbReference type="EC" id="6.3.3.1"/>
    </reaction>
</comment>
<evidence type="ECO:0000256" key="11">
    <source>
        <dbReference type="ARBA" id="ARBA00031908"/>
    </source>
</evidence>
<feature type="non-terminal residue" evidence="17">
    <location>
        <position position="1"/>
    </location>
</feature>
<evidence type="ECO:0000313" key="17">
    <source>
        <dbReference type="EMBL" id="SVB74904.1"/>
    </source>
</evidence>
<organism evidence="17">
    <name type="scientific">marine metagenome</name>
    <dbReference type="NCBI Taxonomy" id="408172"/>
    <lineage>
        <taxon>unclassified sequences</taxon>
        <taxon>metagenomes</taxon>
        <taxon>ecological metagenomes</taxon>
    </lineage>
</organism>
<dbReference type="EC" id="6.3.3.1" evidence="4"/>
<dbReference type="EMBL" id="UINC01055708">
    <property type="protein sequence ID" value="SVB74904.1"/>
    <property type="molecule type" value="Genomic_DNA"/>
</dbReference>
<dbReference type="UniPathway" id="UPA00074">
    <property type="reaction ID" value="UER00129"/>
</dbReference>
<evidence type="ECO:0000256" key="6">
    <source>
        <dbReference type="ARBA" id="ARBA00022490"/>
    </source>
</evidence>
<keyword evidence="7" id="KW-0436">Ligase</keyword>
<dbReference type="InterPro" id="IPR004733">
    <property type="entry name" value="PurM_cligase"/>
</dbReference>
<dbReference type="NCBIfam" id="TIGR00878">
    <property type="entry name" value="purM"/>
    <property type="match status" value="1"/>
</dbReference>